<accession>A0A9N9H7J6</accession>
<keyword evidence="3" id="KW-1185">Reference proteome</keyword>
<gene>
    <name evidence="2" type="ORF">POCULU_LOCUS10647</name>
</gene>
<organism evidence="2 3">
    <name type="scientific">Paraglomus occultum</name>
    <dbReference type="NCBI Taxonomy" id="144539"/>
    <lineage>
        <taxon>Eukaryota</taxon>
        <taxon>Fungi</taxon>
        <taxon>Fungi incertae sedis</taxon>
        <taxon>Mucoromycota</taxon>
        <taxon>Glomeromycotina</taxon>
        <taxon>Glomeromycetes</taxon>
        <taxon>Paraglomerales</taxon>
        <taxon>Paraglomeraceae</taxon>
        <taxon>Paraglomus</taxon>
    </lineage>
</organism>
<reference evidence="2" key="1">
    <citation type="submission" date="2021-06" db="EMBL/GenBank/DDBJ databases">
        <authorList>
            <person name="Kallberg Y."/>
            <person name="Tangrot J."/>
            <person name="Rosling A."/>
        </authorList>
    </citation>
    <scope>NUCLEOTIDE SEQUENCE</scope>
    <source>
        <strain evidence="2">IA702</strain>
    </source>
</reference>
<evidence type="ECO:0000313" key="2">
    <source>
        <dbReference type="EMBL" id="CAG8664826.1"/>
    </source>
</evidence>
<feature type="region of interest" description="Disordered" evidence="1">
    <location>
        <begin position="55"/>
        <end position="84"/>
    </location>
</feature>
<dbReference type="OrthoDB" id="10684996at2759"/>
<proteinExistence type="predicted"/>
<evidence type="ECO:0000256" key="1">
    <source>
        <dbReference type="SAM" id="MobiDB-lite"/>
    </source>
</evidence>
<sequence>MESSGENFEVNMMAMYRNKPCLNQNQTTSTIAANMPQSMVDKSLTSYEMDTFTHGGELDISSNKLENSGNKEDSNTSHNDNIPGMENIIPNWTSKMTNSVSLTNVSLDMTKIDEYELYVDGFDEERELELVAPVYHNSIEGGVVNIKKKKGREEERWEDYIERDESYRNGVKRLKGVEERMKRRIAEEMRKDVEMIKGKVFDKSLAYFWGKELCKKKNVSIVSRKAFGR</sequence>
<evidence type="ECO:0000313" key="3">
    <source>
        <dbReference type="Proteomes" id="UP000789572"/>
    </source>
</evidence>
<dbReference type="Proteomes" id="UP000789572">
    <property type="component" value="Unassembled WGS sequence"/>
</dbReference>
<dbReference type="EMBL" id="CAJVPJ010005906">
    <property type="protein sequence ID" value="CAG8664826.1"/>
    <property type="molecule type" value="Genomic_DNA"/>
</dbReference>
<dbReference type="AlphaFoldDB" id="A0A9N9H7J6"/>
<name>A0A9N9H7J6_9GLOM</name>
<comment type="caution">
    <text evidence="2">The sequence shown here is derived from an EMBL/GenBank/DDBJ whole genome shotgun (WGS) entry which is preliminary data.</text>
</comment>
<protein>
    <submittedName>
        <fullName evidence="2">9489_t:CDS:1</fullName>
    </submittedName>
</protein>
<feature type="non-terminal residue" evidence="2">
    <location>
        <position position="229"/>
    </location>
</feature>